<keyword evidence="1" id="KW-0812">Transmembrane</keyword>
<dbReference type="Proteomes" id="UP000198424">
    <property type="component" value="Unassembled WGS sequence"/>
</dbReference>
<feature type="transmembrane region" description="Helical" evidence="1">
    <location>
        <begin position="32"/>
        <end position="50"/>
    </location>
</feature>
<reference evidence="2 4" key="1">
    <citation type="submission" date="2014-07" db="EMBL/GenBank/DDBJ databases">
        <title>Genome of Flavobacterium hydatis DSM 2063.</title>
        <authorList>
            <person name="Pipes S.E."/>
            <person name="Stropko S.J."/>
            <person name="Newman J.D."/>
        </authorList>
    </citation>
    <scope>NUCLEOTIDE SEQUENCE [LARGE SCALE GENOMIC DNA]</scope>
    <source>
        <strain evidence="2 4">DSM 2063</strain>
    </source>
</reference>
<reference evidence="3 5" key="2">
    <citation type="submission" date="2016-11" db="EMBL/GenBank/DDBJ databases">
        <title>Whole genomes of Flavobacteriaceae.</title>
        <authorList>
            <person name="Stine C."/>
            <person name="Li C."/>
            <person name="Tadesse D."/>
        </authorList>
    </citation>
    <scope>NUCLEOTIDE SEQUENCE [LARGE SCALE GENOMIC DNA]</scope>
    <source>
        <strain evidence="3 5">ATCC 29551</strain>
    </source>
</reference>
<dbReference type="InterPro" id="IPR021215">
    <property type="entry name" value="DUF2752"/>
</dbReference>
<dbReference type="eggNOG" id="ENOG5030ZAB">
    <property type="taxonomic scope" value="Bacteria"/>
</dbReference>
<keyword evidence="1" id="KW-0472">Membrane</keyword>
<feature type="transmembrane region" description="Helical" evidence="1">
    <location>
        <begin position="62"/>
        <end position="79"/>
    </location>
</feature>
<evidence type="ECO:0000256" key="1">
    <source>
        <dbReference type="SAM" id="Phobius"/>
    </source>
</evidence>
<evidence type="ECO:0000313" key="5">
    <source>
        <dbReference type="Proteomes" id="UP000198424"/>
    </source>
</evidence>
<dbReference type="EMBL" id="JPRM01000020">
    <property type="protein sequence ID" value="KFF15573.1"/>
    <property type="molecule type" value="Genomic_DNA"/>
</dbReference>
<dbReference type="Proteomes" id="UP000028712">
    <property type="component" value="Unassembled WGS sequence"/>
</dbReference>
<comment type="caution">
    <text evidence="2">The sequence shown here is derived from an EMBL/GenBank/DDBJ whole genome shotgun (WGS) entry which is preliminary data.</text>
</comment>
<evidence type="ECO:0000313" key="2">
    <source>
        <dbReference type="EMBL" id="KFF15573.1"/>
    </source>
</evidence>
<dbReference type="Pfam" id="PF10825">
    <property type="entry name" value="DUF2752"/>
    <property type="match status" value="1"/>
</dbReference>
<dbReference type="RefSeq" id="WP_035623174.1">
    <property type="nucleotide sequence ID" value="NZ_MUGY01000029.1"/>
</dbReference>
<accession>A0A086AFV9</accession>
<evidence type="ECO:0000313" key="3">
    <source>
        <dbReference type="EMBL" id="OXA89843.1"/>
    </source>
</evidence>
<protein>
    <submittedName>
        <fullName evidence="2">Uncharacterized protein</fullName>
    </submittedName>
</protein>
<name>A0A086AFV9_FLAHY</name>
<proteinExistence type="predicted"/>
<evidence type="ECO:0000313" key="4">
    <source>
        <dbReference type="Proteomes" id="UP000028712"/>
    </source>
</evidence>
<dbReference type="AlphaFoldDB" id="A0A086AFV9"/>
<dbReference type="EMBL" id="MUGY01000029">
    <property type="protein sequence ID" value="OXA89843.1"/>
    <property type="molecule type" value="Genomic_DNA"/>
</dbReference>
<sequence length="84" mass="9981">MPLSYCKSRGLTRAFSQILNLNFKEALAYNPYSLKIFSFFLIQLMVRLLINKMLRFSNFKLVLAFDIVFSITFFIYSFYNLVII</sequence>
<organism evidence="2 4">
    <name type="scientific">Flavobacterium hydatis</name>
    <name type="common">Cytophaga aquatilis</name>
    <dbReference type="NCBI Taxonomy" id="991"/>
    <lineage>
        <taxon>Bacteria</taxon>
        <taxon>Pseudomonadati</taxon>
        <taxon>Bacteroidota</taxon>
        <taxon>Flavobacteriia</taxon>
        <taxon>Flavobacteriales</taxon>
        <taxon>Flavobacteriaceae</taxon>
        <taxon>Flavobacterium</taxon>
    </lineage>
</organism>
<keyword evidence="5" id="KW-1185">Reference proteome</keyword>
<keyword evidence="1" id="KW-1133">Transmembrane helix</keyword>
<gene>
    <name evidence="3" type="ORF">B0A62_20070</name>
    <name evidence="2" type="ORF">IW20_13905</name>
</gene>